<organism evidence="1 2">
    <name type="scientific">Corchorus olitorius</name>
    <dbReference type="NCBI Taxonomy" id="93759"/>
    <lineage>
        <taxon>Eukaryota</taxon>
        <taxon>Viridiplantae</taxon>
        <taxon>Streptophyta</taxon>
        <taxon>Embryophyta</taxon>
        <taxon>Tracheophyta</taxon>
        <taxon>Spermatophyta</taxon>
        <taxon>Magnoliopsida</taxon>
        <taxon>eudicotyledons</taxon>
        <taxon>Gunneridae</taxon>
        <taxon>Pentapetalae</taxon>
        <taxon>rosids</taxon>
        <taxon>malvids</taxon>
        <taxon>Malvales</taxon>
        <taxon>Malvaceae</taxon>
        <taxon>Grewioideae</taxon>
        <taxon>Apeibeae</taxon>
        <taxon>Corchorus</taxon>
    </lineage>
</organism>
<evidence type="ECO:0000313" key="2">
    <source>
        <dbReference type="Proteomes" id="UP000187203"/>
    </source>
</evidence>
<name>A0A1R3JQ12_9ROSI</name>
<sequence>MFLAFIAGRIPQLRNAVRIISTVGNPAVFMITAAGFSIRARDQLGLVAELRLNRAACDTYLYQPMTLPNNYDYLFINLTPFRQFLELQATDEDAVFIIHNLDLNQQRRWLTVHLLHPSADRNYERYVKLEAISNQFHVPAMMVDETPYTVTATIQSLLFCNTVGRLRRSIDGNGHITDNLRPIWITLTVASMRGDFYIQGAAAFGDIFRLWFDLTNLEAFIDAAQMSHNVLIHVEYPNRRPLLNCPFGNGLGNFFFFGN</sequence>
<dbReference type="EMBL" id="AWUE01015539">
    <property type="protein sequence ID" value="OMO96894.1"/>
    <property type="molecule type" value="Genomic_DNA"/>
</dbReference>
<reference evidence="2" key="1">
    <citation type="submission" date="2013-09" db="EMBL/GenBank/DDBJ databases">
        <title>Corchorus olitorius genome sequencing.</title>
        <authorList>
            <person name="Alam M."/>
            <person name="Haque M.S."/>
            <person name="Islam M.S."/>
            <person name="Emdad E.M."/>
            <person name="Islam M.M."/>
            <person name="Ahmed B."/>
            <person name="Halim A."/>
            <person name="Hossen Q.M.M."/>
            <person name="Hossain M.Z."/>
            <person name="Ahmed R."/>
            <person name="Khan M.M."/>
            <person name="Islam R."/>
            <person name="Rashid M.M."/>
            <person name="Khan S.A."/>
            <person name="Rahman M.S."/>
            <person name="Alam M."/>
            <person name="Yahiya A.S."/>
            <person name="Khan M.S."/>
            <person name="Azam M.S."/>
            <person name="Haque T."/>
            <person name="Lashkar M.Z.H."/>
            <person name="Akhand A.I."/>
            <person name="Morshed G."/>
            <person name="Roy S."/>
            <person name="Uddin K.S."/>
            <person name="Rabeya T."/>
            <person name="Hossain A.S."/>
            <person name="Chowdhury A."/>
            <person name="Snigdha A.R."/>
            <person name="Mortoza M.S."/>
            <person name="Matin S.A."/>
            <person name="Hoque S.M.E."/>
            <person name="Islam M.K."/>
            <person name="Roy D.K."/>
            <person name="Haider R."/>
            <person name="Moosa M.M."/>
            <person name="Elias S.M."/>
            <person name="Hasan A.M."/>
            <person name="Jahan S."/>
            <person name="Shafiuddin M."/>
            <person name="Mahmood N."/>
            <person name="Shommy N.S."/>
        </authorList>
    </citation>
    <scope>NUCLEOTIDE SEQUENCE [LARGE SCALE GENOMIC DNA]</scope>
    <source>
        <strain evidence="2">cv. O-4</strain>
    </source>
</reference>
<evidence type="ECO:0000313" key="1">
    <source>
        <dbReference type="EMBL" id="OMO96894.1"/>
    </source>
</evidence>
<proteinExistence type="predicted"/>
<comment type="caution">
    <text evidence="1">The sequence shown here is derived from an EMBL/GenBank/DDBJ whole genome shotgun (WGS) entry which is preliminary data.</text>
</comment>
<dbReference type="OrthoDB" id="10342625at2759"/>
<keyword evidence="2" id="KW-1185">Reference proteome</keyword>
<dbReference type="AlphaFoldDB" id="A0A1R3JQ12"/>
<gene>
    <name evidence="1" type="ORF">COLO4_15004</name>
</gene>
<accession>A0A1R3JQ12</accession>
<dbReference type="Proteomes" id="UP000187203">
    <property type="component" value="Unassembled WGS sequence"/>
</dbReference>
<protein>
    <submittedName>
        <fullName evidence="1">Disease resistance protein</fullName>
    </submittedName>
</protein>
<dbReference type="Gene3D" id="3.70.10.10">
    <property type="match status" value="1"/>
</dbReference>